<evidence type="ECO:0000313" key="2">
    <source>
        <dbReference type="EMBL" id="KAF2685364.1"/>
    </source>
</evidence>
<dbReference type="SUPFAM" id="SSF50494">
    <property type="entry name" value="Trypsin-like serine proteases"/>
    <property type="match status" value="1"/>
</dbReference>
<reference evidence="2" key="1">
    <citation type="journal article" date="2020" name="Stud. Mycol.">
        <title>101 Dothideomycetes genomes: a test case for predicting lifestyles and emergence of pathogens.</title>
        <authorList>
            <person name="Haridas S."/>
            <person name="Albert R."/>
            <person name="Binder M."/>
            <person name="Bloem J."/>
            <person name="Labutti K."/>
            <person name="Salamov A."/>
            <person name="Andreopoulos B."/>
            <person name="Baker S."/>
            <person name="Barry K."/>
            <person name="Bills G."/>
            <person name="Bluhm B."/>
            <person name="Cannon C."/>
            <person name="Castanera R."/>
            <person name="Culley D."/>
            <person name="Daum C."/>
            <person name="Ezra D."/>
            <person name="Gonzalez J."/>
            <person name="Henrissat B."/>
            <person name="Kuo A."/>
            <person name="Liang C."/>
            <person name="Lipzen A."/>
            <person name="Lutzoni F."/>
            <person name="Magnuson J."/>
            <person name="Mondo S."/>
            <person name="Nolan M."/>
            <person name="Ohm R."/>
            <person name="Pangilinan J."/>
            <person name="Park H.-J."/>
            <person name="Ramirez L."/>
            <person name="Alfaro M."/>
            <person name="Sun H."/>
            <person name="Tritt A."/>
            <person name="Yoshinaga Y."/>
            <person name="Zwiers L.-H."/>
            <person name="Turgeon B."/>
            <person name="Goodwin S."/>
            <person name="Spatafora J."/>
            <person name="Crous P."/>
            <person name="Grigoriev I."/>
        </authorList>
    </citation>
    <scope>NUCLEOTIDE SEQUENCE</scope>
    <source>
        <strain evidence="2">CBS 122367</strain>
    </source>
</reference>
<organism evidence="2 3">
    <name type="scientific">Lentithecium fluviatile CBS 122367</name>
    <dbReference type="NCBI Taxonomy" id="1168545"/>
    <lineage>
        <taxon>Eukaryota</taxon>
        <taxon>Fungi</taxon>
        <taxon>Dikarya</taxon>
        <taxon>Ascomycota</taxon>
        <taxon>Pezizomycotina</taxon>
        <taxon>Dothideomycetes</taxon>
        <taxon>Pleosporomycetidae</taxon>
        <taxon>Pleosporales</taxon>
        <taxon>Massarineae</taxon>
        <taxon>Lentitheciaceae</taxon>
        <taxon>Lentithecium</taxon>
    </lineage>
</organism>
<dbReference type="GO" id="GO:0008233">
    <property type="term" value="F:peptidase activity"/>
    <property type="evidence" value="ECO:0007669"/>
    <property type="project" value="UniProtKB-KW"/>
</dbReference>
<keyword evidence="2" id="KW-0645">Protease</keyword>
<dbReference type="EMBL" id="MU005579">
    <property type="protein sequence ID" value="KAF2685364.1"/>
    <property type="molecule type" value="Genomic_DNA"/>
</dbReference>
<dbReference type="OrthoDB" id="3693942at2759"/>
<protein>
    <submittedName>
        <fullName evidence="2">Trypsin-like serine protease</fullName>
    </submittedName>
</protein>
<evidence type="ECO:0000256" key="1">
    <source>
        <dbReference type="ARBA" id="ARBA00022729"/>
    </source>
</evidence>
<dbReference type="PANTHER" id="PTHR15462:SF8">
    <property type="entry name" value="SERINE PROTEASE"/>
    <property type="match status" value="1"/>
</dbReference>
<keyword evidence="2" id="KW-0378">Hydrolase</keyword>
<dbReference type="Proteomes" id="UP000799291">
    <property type="component" value="Unassembled WGS sequence"/>
</dbReference>
<keyword evidence="3" id="KW-1185">Reference proteome</keyword>
<dbReference type="AlphaFoldDB" id="A0A6G1J4A4"/>
<dbReference type="Pfam" id="PF13365">
    <property type="entry name" value="Trypsin_2"/>
    <property type="match status" value="1"/>
</dbReference>
<dbReference type="InterPro" id="IPR050966">
    <property type="entry name" value="Glutamyl_endopeptidase"/>
</dbReference>
<evidence type="ECO:0000313" key="3">
    <source>
        <dbReference type="Proteomes" id="UP000799291"/>
    </source>
</evidence>
<gene>
    <name evidence="2" type="ORF">K458DRAFT_388244</name>
</gene>
<dbReference type="InterPro" id="IPR043504">
    <property type="entry name" value="Peptidase_S1_PA_chymotrypsin"/>
</dbReference>
<dbReference type="Gene3D" id="2.40.10.10">
    <property type="entry name" value="Trypsin-like serine proteases"/>
    <property type="match status" value="2"/>
</dbReference>
<dbReference type="GO" id="GO:0006508">
    <property type="term" value="P:proteolysis"/>
    <property type="evidence" value="ECO:0007669"/>
    <property type="project" value="UniProtKB-KW"/>
</dbReference>
<proteinExistence type="predicted"/>
<dbReference type="PANTHER" id="PTHR15462">
    <property type="entry name" value="SERINE PROTEASE"/>
    <property type="match status" value="1"/>
</dbReference>
<sequence length="306" mass="34442">MVEPHYGEYLGISQAVYWTLTETDTDLISAIGLEDEGDNEKVIGNDNRRLVSRHDRTPGSQKYSIVRLLCVFTDGQGTKEYGHGTGFMIAEDFMITAGHNVYEHYGAVKGPVRAITAYFGHEGNGCWRERRRADLVATSQRWIDGRVGRSGDIAVVRFLPRAQVDELGDWVLPLRPFIPKDIAPRGSEWLTIVGYPLDKSERARDMYEAYDYVQWDLQRDGMLLKYKISTSGGQSGSPILFPDGKTVIGVHVSGNIVAQCNFGCPIGVLGAMIEPYMRFFRGEGYTLRNTEWRDGLWIQHLDLTVP</sequence>
<name>A0A6G1J4A4_9PLEO</name>
<keyword evidence="1" id="KW-0732">Signal</keyword>
<dbReference type="InterPro" id="IPR009003">
    <property type="entry name" value="Peptidase_S1_PA"/>
</dbReference>
<accession>A0A6G1J4A4</accession>